<dbReference type="GO" id="GO:0033765">
    <property type="term" value="F:steroid dehydrogenase activity, acting on the CH-CH group of donors"/>
    <property type="evidence" value="ECO:0007669"/>
    <property type="project" value="UniProtKB-ARBA"/>
</dbReference>
<evidence type="ECO:0000256" key="10">
    <source>
        <dbReference type="ARBA" id="ARBA00048305"/>
    </source>
</evidence>
<dbReference type="GO" id="GO:0034628">
    <property type="term" value="P:'de novo' NAD+ biosynthetic process from L-aspartate"/>
    <property type="evidence" value="ECO:0007669"/>
    <property type="project" value="TreeGrafter"/>
</dbReference>
<dbReference type="SUPFAM" id="SSF56425">
    <property type="entry name" value="Succinate dehydrogenase/fumarate reductase flavoprotein, catalytic domain"/>
    <property type="match status" value="1"/>
</dbReference>
<keyword evidence="16" id="KW-1185">Reference proteome</keyword>
<dbReference type="EC" id="1.4.3.16" evidence="4 11"/>
<dbReference type="GO" id="GO:0005737">
    <property type="term" value="C:cytoplasm"/>
    <property type="evidence" value="ECO:0007669"/>
    <property type="project" value="UniProtKB-SubCell"/>
</dbReference>
<sequence>MQANVIIIGSGIAALQLAKKLSSDLHVIIITKTKVTTSNSYLAQGGIAVALSEQDNPFKHYQDTLEAGRFHNNHEVVSLMTKEAPELINELLSEGCSFDRDAATGRLKLGLEGAHSEKRIIHGGGDATGKTVVDFLYQQINHINVIENMTVYELLISDDRCIGVKAKDSSGRTIQVFADHTVIATGGLGQIYSFTSNAQTVTGDGLALAYRAGAELADMEFVQFHPTLLHADGKGAGLVSEAVRGEGARLVAEDGTYIMEGVHPYKDLAPRHVVSQTIFDWMKKGHTVYLDISQIEDFEDHFPTVASICKENGIDVKSGKIPVVPGCHFLMGGIVTDLNGQTTIPNLYAVGEAACTGVHGANRLASNSLLEGLFFGKRLADYINQSKVEGKKLIRKRTNERITPSRSLLPDITRLKNSMMERTGIMRSGSNLKKQLDYLEGFAINQWLEADLDQLSVEELNKVFMLISSWLVTKAAMARTESRGGHLRTDYPNEDKSWEQTQIIQHKKGGRIEQTEIALTT</sequence>
<dbReference type="Proteomes" id="UP000326671">
    <property type="component" value="Unassembled WGS sequence"/>
</dbReference>
<dbReference type="RefSeq" id="WP_150440550.1">
    <property type="nucleotide sequence ID" value="NZ_VYKL01000020.1"/>
</dbReference>
<dbReference type="Pfam" id="PF00890">
    <property type="entry name" value="FAD_binding_2"/>
    <property type="match status" value="1"/>
</dbReference>
<evidence type="ECO:0000256" key="9">
    <source>
        <dbReference type="ARBA" id="ARBA00023002"/>
    </source>
</evidence>
<comment type="similarity">
    <text evidence="3 12">Belongs to the FAD-dependent oxidoreductase 2 family. NadB subfamily.</text>
</comment>
<keyword evidence="8 12" id="KW-0274">FAD</keyword>
<evidence type="ECO:0000259" key="14">
    <source>
        <dbReference type="Pfam" id="PF02910"/>
    </source>
</evidence>
<evidence type="ECO:0000256" key="11">
    <source>
        <dbReference type="NCBIfam" id="TIGR00551"/>
    </source>
</evidence>
<feature type="domain" description="FAD-dependent oxidoreductase 2 FAD-binding" evidence="13">
    <location>
        <begin position="5"/>
        <end position="369"/>
    </location>
</feature>
<evidence type="ECO:0000256" key="4">
    <source>
        <dbReference type="ARBA" id="ARBA00012173"/>
    </source>
</evidence>
<dbReference type="NCBIfam" id="NF005978">
    <property type="entry name" value="PRK08071.1"/>
    <property type="match status" value="1"/>
</dbReference>
<dbReference type="InterPro" id="IPR027477">
    <property type="entry name" value="Succ_DH/fumarate_Rdtase_cat_sf"/>
</dbReference>
<dbReference type="SUPFAM" id="SSF46977">
    <property type="entry name" value="Succinate dehydrogenase/fumarate reductase flavoprotein C-terminal domain"/>
    <property type="match status" value="1"/>
</dbReference>
<dbReference type="PRINTS" id="PR00368">
    <property type="entry name" value="FADPNR"/>
</dbReference>
<comment type="pathway">
    <text evidence="2 12">Cofactor biosynthesis; NAD(+) biosynthesis; iminoaspartate from L-aspartate (oxidase route): step 1/1.</text>
</comment>
<evidence type="ECO:0000256" key="6">
    <source>
        <dbReference type="ARBA" id="ARBA00022630"/>
    </source>
</evidence>
<dbReference type="Pfam" id="PF02910">
    <property type="entry name" value="Succ_DH_flav_C"/>
    <property type="match status" value="1"/>
</dbReference>
<dbReference type="SUPFAM" id="SSF51905">
    <property type="entry name" value="FAD/NAD(P)-binding domain"/>
    <property type="match status" value="1"/>
</dbReference>
<protein>
    <recommendedName>
        <fullName evidence="5 11">L-aspartate oxidase</fullName>
        <ecNumber evidence="4 11">1.4.3.16</ecNumber>
    </recommendedName>
</protein>
<dbReference type="GO" id="GO:0008734">
    <property type="term" value="F:L-aspartate oxidase activity"/>
    <property type="evidence" value="ECO:0007669"/>
    <property type="project" value="UniProtKB-UniRule"/>
</dbReference>
<organism evidence="15 16">
    <name type="scientific">Niallia endozanthoxylica</name>
    <dbReference type="NCBI Taxonomy" id="2036016"/>
    <lineage>
        <taxon>Bacteria</taxon>
        <taxon>Bacillati</taxon>
        <taxon>Bacillota</taxon>
        <taxon>Bacilli</taxon>
        <taxon>Bacillales</taxon>
        <taxon>Bacillaceae</taxon>
        <taxon>Niallia</taxon>
    </lineage>
</organism>
<evidence type="ECO:0000256" key="5">
    <source>
        <dbReference type="ARBA" id="ARBA00021901"/>
    </source>
</evidence>
<dbReference type="UniPathway" id="UPA00253">
    <property type="reaction ID" value="UER00326"/>
</dbReference>
<dbReference type="InterPro" id="IPR015939">
    <property type="entry name" value="Fum_Rdtase/Succ_DH_flav-like_C"/>
</dbReference>
<dbReference type="InterPro" id="IPR003953">
    <property type="entry name" value="FAD-dep_OxRdtase_2_FAD-bd"/>
</dbReference>
<name>A0A5J5HPZ5_9BACI</name>
<comment type="cofactor">
    <cofactor evidence="1 12">
        <name>FAD</name>
        <dbReference type="ChEBI" id="CHEBI:57692"/>
    </cofactor>
</comment>
<comment type="catalytic activity">
    <reaction evidence="10">
        <text>L-aspartate + O2 = iminosuccinate + H2O2</text>
        <dbReference type="Rhea" id="RHEA:25876"/>
        <dbReference type="ChEBI" id="CHEBI:15379"/>
        <dbReference type="ChEBI" id="CHEBI:16240"/>
        <dbReference type="ChEBI" id="CHEBI:29991"/>
        <dbReference type="ChEBI" id="CHEBI:77875"/>
        <dbReference type="EC" id="1.4.3.16"/>
    </reaction>
    <physiologicalReaction direction="left-to-right" evidence="10">
        <dbReference type="Rhea" id="RHEA:25877"/>
    </physiologicalReaction>
</comment>
<reference evidence="15 16" key="1">
    <citation type="submission" date="2019-09" db="EMBL/GenBank/DDBJ databases">
        <title>Whole genome sequences of isolates from the Mars Exploration Rovers.</title>
        <authorList>
            <person name="Seuylemezian A."/>
            <person name="Vaishampayan P."/>
        </authorList>
    </citation>
    <scope>NUCLEOTIDE SEQUENCE [LARGE SCALE GENOMIC DNA]</scope>
    <source>
        <strain evidence="15 16">MER_TA_151</strain>
    </source>
</reference>
<dbReference type="NCBIfam" id="TIGR00551">
    <property type="entry name" value="nadB"/>
    <property type="match status" value="1"/>
</dbReference>
<comment type="function">
    <text evidence="12">Catalyzes the oxidation of L-aspartate to iminoaspartate.</text>
</comment>
<dbReference type="PANTHER" id="PTHR42716:SF2">
    <property type="entry name" value="L-ASPARTATE OXIDASE, CHLOROPLASTIC"/>
    <property type="match status" value="1"/>
</dbReference>
<evidence type="ECO:0000256" key="2">
    <source>
        <dbReference type="ARBA" id="ARBA00004950"/>
    </source>
</evidence>
<proteinExistence type="inferred from homology"/>
<dbReference type="FunFam" id="3.90.700.10:FF:000002">
    <property type="entry name" value="L-aspartate oxidase"/>
    <property type="match status" value="1"/>
</dbReference>
<keyword evidence="9 12" id="KW-0560">Oxidoreductase</keyword>
<dbReference type="InterPro" id="IPR037099">
    <property type="entry name" value="Fum_R/Succ_DH_flav-like_C_sf"/>
</dbReference>
<evidence type="ECO:0000256" key="12">
    <source>
        <dbReference type="RuleBase" id="RU362049"/>
    </source>
</evidence>
<evidence type="ECO:0000256" key="3">
    <source>
        <dbReference type="ARBA" id="ARBA00008562"/>
    </source>
</evidence>
<dbReference type="InterPro" id="IPR036188">
    <property type="entry name" value="FAD/NAD-bd_sf"/>
</dbReference>
<keyword evidence="6 12" id="KW-0285">Flavoprotein</keyword>
<feature type="domain" description="Fumarate reductase/succinate dehydrogenase flavoprotein-like C-terminal" evidence="14">
    <location>
        <begin position="414"/>
        <end position="517"/>
    </location>
</feature>
<evidence type="ECO:0000256" key="8">
    <source>
        <dbReference type="ARBA" id="ARBA00022827"/>
    </source>
</evidence>
<dbReference type="Gene3D" id="3.50.50.60">
    <property type="entry name" value="FAD/NAD(P)-binding domain"/>
    <property type="match status" value="1"/>
</dbReference>
<gene>
    <name evidence="15" type="primary">nadB</name>
    <name evidence="15" type="ORF">F4V44_13500</name>
</gene>
<evidence type="ECO:0000256" key="1">
    <source>
        <dbReference type="ARBA" id="ARBA00001974"/>
    </source>
</evidence>
<comment type="subcellular location">
    <subcellularLocation>
        <location evidence="12">Cytoplasm</location>
    </subcellularLocation>
</comment>
<dbReference type="InterPro" id="IPR005288">
    <property type="entry name" value="NadB"/>
</dbReference>
<dbReference type="OrthoDB" id="9806724at2"/>
<evidence type="ECO:0000256" key="7">
    <source>
        <dbReference type="ARBA" id="ARBA00022642"/>
    </source>
</evidence>
<dbReference type="AlphaFoldDB" id="A0A5J5HPZ5"/>
<keyword evidence="7 12" id="KW-0662">Pyridine nucleotide biosynthesis</keyword>
<evidence type="ECO:0000313" key="15">
    <source>
        <dbReference type="EMBL" id="KAA9023112.1"/>
    </source>
</evidence>
<dbReference type="EMBL" id="VYKL01000020">
    <property type="protein sequence ID" value="KAA9023112.1"/>
    <property type="molecule type" value="Genomic_DNA"/>
</dbReference>
<dbReference type="PANTHER" id="PTHR42716">
    <property type="entry name" value="L-ASPARTATE OXIDASE"/>
    <property type="match status" value="1"/>
</dbReference>
<evidence type="ECO:0000259" key="13">
    <source>
        <dbReference type="Pfam" id="PF00890"/>
    </source>
</evidence>
<dbReference type="Gene3D" id="1.20.58.100">
    <property type="entry name" value="Fumarate reductase/succinate dehydrogenase flavoprotein-like, C-terminal domain"/>
    <property type="match status" value="1"/>
</dbReference>
<evidence type="ECO:0000313" key="16">
    <source>
        <dbReference type="Proteomes" id="UP000326671"/>
    </source>
</evidence>
<accession>A0A5J5HPZ5</accession>
<comment type="caution">
    <text evidence="15">The sequence shown here is derived from an EMBL/GenBank/DDBJ whole genome shotgun (WGS) entry which is preliminary data.</text>
</comment>
<dbReference type="Gene3D" id="3.90.700.10">
    <property type="entry name" value="Succinate dehydrogenase/fumarate reductase flavoprotein, catalytic domain"/>
    <property type="match status" value="1"/>
</dbReference>